<evidence type="ECO:0000256" key="1">
    <source>
        <dbReference type="SAM" id="Phobius"/>
    </source>
</evidence>
<feature type="transmembrane region" description="Helical" evidence="1">
    <location>
        <begin position="7"/>
        <end position="29"/>
    </location>
</feature>
<keyword evidence="1" id="KW-1133">Transmembrane helix</keyword>
<gene>
    <name evidence="2" type="ORF">RLOC_00014979</name>
</gene>
<keyword evidence="1" id="KW-0812">Transmembrane</keyword>
<sequence length="64" mass="7295">MTFVLKIISYTRGGIVTIKLMVMLVIFSLNNEEPWQLFSGRIGCVFLFTDCKPSGTKHQLKKKS</sequence>
<evidence type="ECO:0000313" key="2">
    <source>
        <dbReference type="EMBL" id="OWK60492.1"/>
    </source>
</evidence>
<accession>A0A218V4F8</accession>
<keyword evidence="1" id="KW-0472">Membrane</keyword>
<reference evidence="2 3" key="1">
    <citation type="submission" date="2017-05" db="EMBL/GenBank/DDBJ databases">
        <title>Genome of assembly of the Bengalese finch, Lonchura striata domestica.</title>
        <authorList>
            <person name="Colquitt B.M."/>
            <person name="Brainard M.S."/>
        </authorList>
    </citation>
    <scope>NUCLEOTIDE SEQUENCE [LARGE SCALE GENOMIC DNA]</scope>
    <source>
        <strain evidence="2">White83orange57</strain>
    </source>
</reference>
<protein>
    <submittedName>
        <fullName evidence="2">Uncharacterized protein</fullName>
    </submittedName>
</protein>
<dbReference type="Proteomes" id="UP000197619">
    <property type="component" value="Unassembled WGS sequence"/>
</dbReference>
<evidence type="ECO:0000313" key="3">
    <source>
        <dbReference type="Proteomes" id="UP000197619"/>
    </source>
</evidence>
<name>A0A218V4F8_9PASE</name>
<organism evidence="2 3">
    <name type="scientific">Lonchura striata</name>
    <name type="common">white-rumped munia</name>
    <dbReference type="NCBI Taxonomy" id="40157"/>
    <lineage>
        <taxon>Eukaryota</taxon>
        <taxon>Metazoa</taxon>
        <taxon>Chordata</taxon>
        <taxon>Craniata</taxon>
        <taxon>Vertebrata</taxon>
        <taxon>Euteleostomi</taxon>
        <taxon>Archelosauria</taxon>
        <taxon>Archosauria</taxon>
        <taxon>Dinosauria</taxon>
        <taxon>Saurischia</taxon>
        <taxon>Theropoda</taxon>
        <taxon>Coelurosauria</taxon>
        <taxon>Aves</taxon>
        <taxon>Neognathae</taxon>
        <taxon>Neoaves</taxon>
        <taxon>Telluraves</taxon>
        <taxon>Australaves</taxon>
        <taxon>Passeriformes</taxon>
        <taxon>Passeroidea</taxon>
        <taxon>Estrildidae</taxon>
        <taxon>Estrildinae</taxon>
        <taxon>Lonchura</taxon>
    </lineage>
</organism>
<dbReference type="EMBL" id="MUZQ01000059">
    <property type="protein sequence ID" value="OWK60492.1"/>
    <property type="molecule type" value="Genomic_DNA"/>
</dbReference>
<keyword evidence="3" id="KW-1185">Reference proteome</keyword>
<comment type="caution">
    <text evidence="2">The sequence shown here is derived from an EMBL/GenBank/DDBJ whole genome shotgun (WGS) entry which is preliminary data.</text>
</comment>
<dbReference type="AlphaFoldDB" id="A0A218V4F8"/>
<proteinExistence type="predicted"/>